<evidence type="ECO:0000313" key="2">
    <source>
        <dbReference type="Proteomes" id="UP001209540"/>
    </source>
</evidence>
<dbReference type="AlphaFoldDB" id="A0AAD5PL79"/>
<sequence length="184" mass="21427">MPKAYPFLLSVDYYSGPQYSVMYDDYTIGPCILENNDNITRYQQQQQIDENHHISDDGDEDESLDAVEQIVAHQNTLKFLLHRTKDENTITCNLSLGAFSEFLWMLRRHNMLEKLILEKAEAFNIEASIPFLRSSITLVDVKIINCDKKLWDKSEPWIEDLESSSRFNMEATASRKILISRCIK</sequence>
<dbReference type="Proteomes" id="UP001209540">
    <property type="component" value="Unassembled WGS sequence"/>
</dbReference>
<dbReference type="EMBL" id="JAIXMP010000002">
    <property type="protein sequence ID" value="KAI9276872.1"/>
    <property type="molecule type" value="Genomic_DNA"/>
</dbReference>
<comment type="caution">
    <text evidence="1">The sequence shown here is derived from an EMBL/GenBank/DDBJ whole genome shotgun (WGS) entry which is preliminary data.</text>
</comment>
<accession>A0AAD5PL79</accession>
<keyword evidence="2" id="KW-1185">Reference proteome</keyword>
<protein>
    <submittedName>
        <fullName evidence="1">Uncharacterized protein</fullName>
    </submittedName>
</protein>
<evidence type="ECO:0000313" key="1">
    <source>
        <dbReference type="EMBL" id="KAI9276872.1"/>
    </source>
</evidence>
<reference evidence="1" key="1">
    <citation type="journal article" date="2022" name="IScience">
        <title>Evolution of zygomycete secretomes and the origins of terrestrial fungal ecologies.</title>
        <authorList>
            <person name="Chang Y."/>
            <person name="Wang Y."/>
            <person name="Mondo S."/>
            <person name="Ahrendt S."/>
            <person name="Andreopoulos W."/>
            <person name="Barry K."/>
            <person name="Beard J."/>
            <person name="Benny G.L."/>
            <person name="Blankenship S."/>
            <person name="Bonito G."/>
            <person name="Cuomo C."/>
            <person name="Desiro A."/>
            <person name="Gervers K.A."/>
            <person name="Hundley H."/>
            <person name="Kuo A."/>
            <person name="LaButti K."/>
            <person name="Lang B.F."/>
            <person name="Lipzen A."/>
            <person name="O'Donnell K."/>
            <person name="Pangilinan J."/>
            <person name="Reynolds N."/>
            <person name="Sandor L."/>
            <person name="Smith M.E."/>
            <person name="Tsang A."/>
            <person name="Grigoriev I.V."/>
            <person name="Stajich J.E."/>
            <person name="Spatafora J.W."/>
        </authorList>
    </citation>
    <scope>NUCLEOTIDE SEQUENCE</scope>
    <source>
        <strain evidence="1">RSA 2281</strain>
    </source>
</reference>
<name>A0AAD5PL79_9FUNG</name>
<organism evidence="1 2">
    <name type="scientific">Phascolomyces articulosus</name>
    <dbReference type="NCBI Taxonomy" id="60185"/>
    <lineage>
        <taxon>Eukaryota</taxon>
        <taxon>Fungi</taxon>
        <taxon>Fungi incertae sedis</taxon>
        <taxon>Mucoromycota</taxon>
        <taxon>Mucoromycotina</taxon>
        <taxon>Mucoromycetes</taxon>
        <taxon>Mucorales</taxon>
        <taxon>Lichtheimiaceae</taxon>
        <taxon>Phascolomyces</taxon>
    </lineage>
</organism>
<gene>
    <name evidence="1" type="ORF">BDA99DRAFT_531966</name>
</gene>
<proteinExistence type="predicted"/>
<reference evidence="1" key="2">
    <citation type="submission" date="2023-02" db="EMBL/GenBank/DDBJ databases">
        <authorList>
            <consortium name="DOE Joint Genome Institute"/>
            <person name="Mondo S.J."/>
            <person name="Chang Y."/>
            <person name="Wang Y."/>
            <person name="Ahrendt S."/>
            <person name="Andreopoulos W."/>
            <person name="Barry K."/>
            <person name="Beard J."/>
            <person name="Benny G.L."/>
            <person name="Blankenship S."/>
            <person name="Bonito G."/>
            <person name="Cuomo C."/>
            <person name="Desiro A."/>
            <person name="Gervers K.A."/>
            <person name="Hundley H."/>
            <person name="Kuo A."/>
            <person name="LaButti K."/>
            <person name="Lang B.F."/>
            <person name="Lipzen A."/>
            <person name="O'Donnell K."/>
            <person name="Pangilinan J."/>
            <person name="Reynolds N."/>
            <person name="Sandor L."/>
            <person name="Smith M.W."/>
            <person name="Tsang A."/>
            <person name="Grigoriev I.V."/>
            <person name="Stajich J.E."/>
            <person name="Spatafora J.W."/>
        </authorList>
    </citation>
    <scope>NUCLEOTIDE SEQUENCE</scope>
    <source>
        <strain evidence="1">RSA 2281</strain>
    </source>
</reference>